<feature type="transmembrane region" description="Helical" evidence="1">
    <location>
        <begin position="163"/>
        <end position="186"/>
    </location>
</feature>
<keyword evidence="1" id="KW-0812">Transmembrane</keyword>
<keyword evidence="3" id="KW-1185">Reference proteome</keyword>
<dbReference type="EMBL" id="JACSNV010000002">
    <property type="protein sequence ID" value="MBM6876968.1"/>
    <property type="molecule type" value="Genomic_DNA"/>
</dbReference>
<accession>A0ABS2G8T3</accession>
<reference evidence="2 3" key="1">
    <citation type="journal article" date="2021" name="Sci. Rep.">
        <title>The distribution of antibiotic resistance genes in chicken gut microbiota commensals.</title>
        <authorList>
            <person name="Juricova H."/>
            <person name="Matiasovicova J."/>
            <person name="Kubasova T."/>
            <person name="Cejkova D."/>
            <person name="Rychlik I."/>
        </authorList>
    </citation>
    <scope>NUCLEOTIDE SEQUENCE [LARGE SCALE GENOMIC DNA]</scope>
    <source>
        <strain evidence="2 3">An431b</strain>
    </source>
</reference>
<dbReference type="RefSeq" id="WP_205133160.1">
    <property type="nucleotide sequence ID" value="NZ_JACSNT010000004.1"/>
</dbReference>
<feature type="transmembrane region" description="Helical" evidence="1">
    <location>
        <begin position="38"/>
        <end position="57"/>
    </location>
</feature>
<feature type="transmembrane region" description="Helical" evidence="1">
    <location>
        <begin position="240"/>
        <end position="262"/>
    </location>
</feature>
<feature type="transmembrane region" description="Helical" evidence="1">
    <location>
        <begin position="69"/>
        <end position="88"/>
    </location>
</feature>
<keyword evidence="1" id="KW-0472">Membrane</keyword>
<protein>
    <submittedName>
        <fullName evidence="2">DUF3100 domain-containing protein</fullName>
    </submittedName>
</protein>
<organism evidence="2 3">
    <name type="scientific">Anaerotignum lactatifermentans</name>
    <dbReference type="NCBI Taxonomy" id="160404"/>
    <lineage>
        <taxon>Bacteria</taxon>
        <taxon>Bacillati</taxon>
        <taxon>Bacillota</taxon>
        <taxon>Clostridia</taxon>
        <taxon>Lachnospirales</taxon>
        <taxon>Anaerotignaceae</taxon>
        <taxon>Anaerotignum</taxon>
    </lineage>
</organism>
<sequence length="268" mass="28632">MERIQEITKNWKLHLVILIIVMISEKINIVKIPIGSGSIMFLPMLYAMVLGLIMYLAKPVKIIGKAQEAISGKFVVLGISVFIAKVSINSGLAVQEVIAAGPALILQELGNLGTIFVALPIALLLGFKREAVGMTHSIAREPNVAYIAQKYTLDSPEGRGVMITYVVGTLIGTIFMGLVASTLATFTPLHPYALAMACGVGSGSMMAASSAPLVEMFPEMAETISAYAATSNVLSTADGILMTVLIGLPLCNFLYKILYPILGRKEKK</sequence>
<name>A0ABS2G8T3_9FIRM</name>
<evidence type="ECO:0000256" key="1">
    <source>
        <dbReference type="SAM" id="Phobius"/>
    </source>
</evidence>
<dbReference type="InterPro" id="IPR021450">
    <property type="entry name" value="DUF3100"/>
</dbReference>
<evidence type="ECO:0000313" key="3">
    <source>
        <dbReference type="Proteomes" id="UP000729290"/>
    </source>
</evidence>
<feature type="transmembrane region" description="Helical" evidence="1">
    <location>
        <begin position="108"/>
        <end position="127"/>
    </location>
</feature>
<proteinExistence type="predicted"/>
<dbReference type="Proteomes" id="UP000729290">
    <property type="component" value="Unassembled WGS sequence"/>
</dbReference>
<gene>
    <name evidence="2" type="ORF">H9X83_02185</name>
</gene>
<feature type="transmembrane region" description="Helical" evidence="1">
    <location>
        <begin position="12"/>
        <end position="32"/>
    </location>
</feature>
<evidence type="ECO:0000313" key="2">
    <source>
        <dbReference type="EMBL" id="MBM6876968.1"/>
    </source>
</evidence>
<comment type="caution">
    <text evidence="2">The sequence shown here is derived from an EMBL/GenBank/DDBJ whole genome shotgun (WGS) entry which is preliminary data.</text>
</comment>
<keyword evidence="1" id="KW-1133">Transmembrane helix</keyword>
<dbReference type="Pfam" id="PF11299">
    <property type="entry name" value="DUF3100"/>
    <property type="match status" value="1"/>
</dbReference>